<protein>
    <submittedName>
        <fullName evidence="2">Uncharacterized protein</fullName>
    </submittedName>
</protein>
<evidence type="ECO:0000313" key="3">
    <source>
        <dbReference type="Proteomes" id="UP001153269"/>
    </source>
</evidence>
<gene>
    <name evidence="2" type="ORF">PLEPLA_LOCUS34429</name>
</gene>
<feature type="region of interest" description="Disordered" evidence="1">
    <location>
        <begin position="1"/>
        <end position="77"/>
    </location>
</feature>
<dbReference type="AlphaFoldDB" id="A0A9N7YW80"/>
<sequence length="92" mass="10624">MLTAQRKNQSRVAFNESTEDGPIDRKVDVCEATAGMGQSQWTAGSEKDRERKREKERSEERRGGEEERRRGEAFEIKSLSSSTRLIFPKVKY</sequence>
<feature type="compositionally biased region" description="Polar residues" evidence="1">
    <location>
        <begin position="1"/>
        <end position="16"/>
    </location>
</feature>
<accession>A0A9N7YW80</accession>
<reference evidence="2" key="1">
    <citation type="submission" date="2020-03" db="EMBL/GenBank/DDBJ databases">
        <authorList>
            <person name="Weist P."/>
        </authorList>
    </citation>
    <scope>NUCLEOTIDE SEQUENCE</scope>
</reference>
<organism evidence="2 3">
    <name type="scientific">Pleuronectes platessa</name>
    <name type="common">European plaice</name>
    <dbReference type="NCBI Taxonomy" id="8262"/>
    <lineage>
        <taxon>Eukaryota</taxon>
        <taxon>Metazoa</taxon>
        <taxon>Chordata</taxon>
        <taxon>Craniata</taxon>
        <taxon>Vertebrata</taxon>
        <taxon>Euteleostomi</taxon>
        <taxon>Actinopterygii</taxon>
        <taxon>Neopterygii</taxon>
        <taxon>Teleostei</taxon>
        <taxon>Neoteleostei</taxon>
        <taxon>Acanthomorphata</taxon>
        <taxon>Carangaria</taxon>
        <taxon>Pleuronectiformes</taxon>
        <taxon>Pleuronectoidei</taxon>
        <taxon>Pleuronectidae</taxon>
        <taxon>Pleuronectes</taxon>
    </lineage>
</organism>
<keyword evidence="3" id="KW-1185">Reference proteome</keyword>
<dbReference type="Proteomes" id="UP001153269">
    <property type="component" value="Unassembled WGS sequence"/>
</dbReference>
<name>A0A9N7YW80_PLEPL</name>
<dbReference type="EMBL" id="CADEAL010003925">
    <property type="protein sequence ID" value="CAB1446704.1"/>
    <property type="molecule type" value="Genomic_DNA"/>
</dbReference>
<evidence type="ECO:0000256" key="1">
    <source>
        <dbReference type="SAM" id="MobiDB-lite"/>
    </source>
</evidence>
<proteinExistence type="predicted"/>
<evidence type="ECO:0000313" key="2">
    <source>
        <dbReference type="EMBL" id="CAB1446704.1"/>
    </source>
</evidence>
<feature type="compositionally biased region" description="Basic and acidic residues" evidence="1">
    <location>
        <begin position="45"/>
        <end position="75"/>
    </location>
</feature>
<comment type="caution">
    <text evidence="2">The sequence shown here is derived from an EMBL/GenBank/DDBJ whole genome shotgun (WGS) entry which is preliminary data.</text>
</comment>